<proteinExistence type="predicted"/>
<gene>
    <name evidence="2" type="ORF">BPOR_0724g00050</name>
</gene>
<feature type="compositionally biased region" description="Polar residues" evidence="1">
    <location>
        <begin position="13"/>
        <end position="23"/>
    </location>
</feature>
<evidence type="ECO:0000313" key="2">
    <source>
        <dbReference type="EMBL" id="TGO82977.1"/>
    </source>
</evidence>
<keyword evidence="3" id="KW-1185">Reference proteome</keyword>
<feature type="compositionally biased region" description="Gly residues" evidence="1">
    <location>
        <begin position="287"/>
        <end position="302"/>
    </location>
</feature>
<feature type="region of interest" description="Disordered" evidence="1">
    <location>
        <begin position="158"/>
        <end position="187"/>
    </location>
</feature>
<feature type="region of interest" description="Disordered" evidence="1">
    <location>
        <begin position="1"/>
        <end position="23"/>
    </location>
</feature>
<feature type="compositionally biased region" description="Low complexity" evidence="1">
    <location>
        <begin position="131"/>
        <end position="142"/>
    </location>
</feature>
<feature type="compositionally biased region" description="Gly residues" evidence="1">
    <location>
        <begin position="53"/>
        <end position="79"/>
    </location>
</feature>
<feature type="region of interest" description="Disordered" evidence="1">
    <location>
        <begin position="287"/>
        <end position="309"/>
    </location>
</feature>
<organism evidence="2 3">
    <name type="scientific">Botrytis porri</name>
    <dbReference type="NCBI Taxonomy" id="87229"/>
    <lineage>
        <taxon>Eukaryota</taxon>
        <taxon>Fungi</taxon>
        <taxon>Dikarya</taxon>
        <taxon>Ascomycota</taxon>
        <taxon>Pezizomycotina</taxon>
        <taxon>Leotiomycetes</taxon>
        <taxon>Helotiales</taxon>
        <taxon>Sclerotiniaceae</taxon>
        <taxon>Botrytis</taxon>
    </lineage>
</organism>
<feature type="compositionally biased region" description="Gly residues" evidence="1">
    <location>
        <begin position="94"/>
        <end position="114"/>
    </location>
</feature>
<evidence type="ECO:0000313" key="3">
    <source>
        <dbReference type="Proteomes" id="UP000297280"/>
    </source>
</evidence>
<accession>A0A4Z1KAE4</accession>
<sequence length="309" mass="31976">MTIHNPNPNPNPAQNIYNAPTNPQYAIQSGNRNRICTIPVLLSQGKGQLQGSAGTGGTGGTGGGQTGSVQNGNGGGSGGILSDSGGRLRDRVLRGGGSQGRNMTTGGGGGGSGNKSGARASQHVSASGMHAQAQGQGQGRAQHLQTPVNYVHPLVHPQAHRPQAHHPQPHHPQIHHPQPHHPHPHNRINYIHPLVGDIFGPHAPHIPRAGGLLSQLSPYVPRTNLGGNRPIYGPPMQGLGLPHPFGYPQMGNMNPRGMGMGMGLGNGNGIGVMNVIDYGWDSRWDAGSGGDRGCGGGSGLRGGRGRRRR</sequence>
<name>A0A4Z1KAE4_9HELO</name>
<protein>
    <submittedName>
        <fullName evidence="2">Uncharacterized protein</fullName>
    </submittedName>
</protein>
<dbReference type="EMBL" id="PQXO01000723">
    <property type="protein sequence ID" value="TGO82977.1"/>
    <property type="molecule type" value="Genomic_DNA"/>
</dbReference>
<dbReference type="Proteomes" id="UP000297280">
    <property type="component" value="Unassembled WGS sequence"/>
</dbReference>
<reference evidence="2 3" key="1">
    <citation type="submission" date="2017-12" db="EMBL/GenBank/DDBJ databases">
        <title>Comparative genomics of Botrytis spp.</title>
        <authorList>
            <person name="Valero-Jimenez C.A."/>
            <person name="Tapia P."/>
            <person name="Veloso J."/>
            <person name="Silva-Moreno E."/>
            <person name="Staats M."/>
            <person name="Valdes J.H."/>
            <person name="Van Kan J.A.L."/>
        </authorList>
    </citation>
    <scope>NUCLEOTIDE SEQUENCE [LARGE SCALE GENOMIC DNA]</scope>
    <source>
        <strain evidence="2 3">MUCL3349</strain>
    </source>
</reference>
<feature type="compositionally biased region" description="Basic residues" evidence="1">
    <location>
        <begin position="158"/>
        <end position="186"/>
    </location>
</feature>
<evidence type="ECO:0000256" key="1">
    <source>
        <dbReference type="SAM" id="MobiDB-lite"/>
    </source>
</evidence>
<comment type="caution">
    <text evidence="2">The sequence shown here is derived from an EMBL/GenBank/DDBJ whole genome shotgun (WGS) entry which is preliminary data.</text>
</comment>
<feature type="region of interest" description="Disordered" evidence="1">
    <location>
        <begin position="47"/>
        <end position="142"/>
    </location>
</feature>
<dbReference type="AlphaFoldDB" id="A0A4Z1KAE4"/>